<reference evidence="7" key="1">
    <citation type="submission" date="2016-09" db="EMBL/GenBank/DDBJ databases">
        <title>Acidihalobacter prosperus F5.</title>
        <authorList>
            <person name="Khaleque H.N."/>
            <person name="Ramsay J.P."/>
            <person name="Kaksonen A.H."/>
            <person name="Boxall N.J."/>
            <person name="Watkin E.L.J."/>
        </authorList>
    </citation>
    <scope>NUCLEOTIDE SEQUENCE [LARGE SCALE GENOMIC DNA]</scope>
    <source>
        <strain evidence="7">F5</strain>
    </source>
</reference>
<accession>A0A1D8IRB5</accession>
<gene>
    <name evidence="6" type="ORF">BI364_14725</name>
</gene>
<dbReference type="Proteomes" id="UP000095401">
    <property type="component" value="Chromosome"/>
</dbReference>
<dbReference type="GO" id="GO:0015221">
    <property type="term" value="F:lipopolysaccharide transmembrane transporter activity"/>
    <property type="evidence" value="ECO:0007669"/>
    <property type="project" value="InterPro"/>
</dbReference>
<keyword evidence="1" id="KW-1003">Cell membrane</keyword>
<evidence type="ECO:0000256" key="4">
    <source>
        <dbReference type="ARBA" id="ARBA00022989"/>
    </source>
</evidence>
<proteinExistence type="predicted"/>
<organism evidence="6 7">
    <name type="scientific">Acidihalobacter yilgarnensis</name>
    <dbReference type="NCBI Taxonomy" id="2819280"/>
    <lineage>
        <taxon>Bacteria</taxon>
        <taxon>Pseudomonadati</taxon>
        <taxon>Pseudomonadota</taxon>
        <taxon>Gammaproteobacteria</taxon>
        <taxon>Chromatiales</taxon>
        <taxon>Ectothiorhodospiraceae</taxon>
        <taxon>Acidihalobacter</taxon>
    </lineage>
</organism>
<keyword evidence="2" id="KW-0997">Cell inner membrane</keyword>
<evidence type="ECO:0000313" key="7">
    <source>
        <dbReference type="Proteomes" id="UP000095401"/>
    </source>
</evidence>
<dbReference type="AlphaFoldDB" id="A0A1D8IRB5"/>
<protein>
    <submittedName>
        <fullName evidence="6">LPS export ABC transporter periplasmic protein LptC</fullName>
    </submittedName>
</protein>
<evidence type="ECO:0000256" key="2">
    <source>
        <dbReference type="ARBA" id="ARBA00022519"/>
    </source>
</evidence>
<keyword evidence="5" id="KW-0472">Membrane</keyword>
<dbReference type="Pfam" id="PF06835">
    <property type="entry name" value="LptC"/>
    <property type="match status" value="1"/>
</dbReference>
<dbReference type="InterPro" id="IPR010664">
    <property type="entry name" value="LipoPS_assembly_LptC-rel"/>
</dbReference>
<dbReference type="NCBIfam" id="TIGR04409">
    <property type="entry name" value="LptC_YrbK"/>
    <property type="match status" value="1"/>
</dbReference>
<dbReference type="GO" id="GO:0030288">
    <property type="term" value="C:outer membrane-bounded periplasmic space"/>
    <property type="evidence" value="ECO:0007669"/>
    <property type="project" value="TreeGrafter"/>
</dbReference>
<dbReference type="EMBL" id="CP017415">
    <property type="protein sequence ID" value="AOU99031.1"/>
    <property type="molecule type" value="Genomic_DNA"/>
</dbReference>
<name>A0A1D8IRB5_9GAMM</name>
<dbReference type="Gene3D" id="2.60.450.10">
    <property type="entry name" value="Lipopolysaccharide (LPS) transport protein A like domain"/>
    <property type="match status" value="1"/>
</dbReference>
<dbReference type="PANTHER" id="PTHR37481:SF1">
    <property type="entry name" value="LIPOPOLYSACCHARIDE EXPORT SYSTEM PROTEIN LPTC"/>
    <property type="match status" value="1"/>
</dbReference>
<keyword evidence="7" id="KW-1185">Reference proteome</keyword>
<sequence>MSLQRLLTGAALALTLMLGYWLARHSLPPPLKMEPLTHGTDYAAEGVTLTQWRSNGHRRYRLQAVHLTHTLPDRLTRLTDPVLVVYPERGPPVTLRSPSAILLPGDTIVQMPERVLITRQNTQGQTIHVISSNVTVDTRQQTATSPAPTRIEGPGYVTQGIGLSANFKQQFIDLLKDVHSVYTRPTTSH</sequence>
<evidence type="ECO:0000256" key="3">
    <source>
        <dbReference type="ARBA" id="ARBA00022692"/>
    </source>
</evidence>
<dbReference type="InterPro" id="IPR026265">
    <property type="entry name" value="LptC"/>
</dbReference>
<dbReference type="PANTHER" id="PTHR37481">
    <property type="entry name" value="LIPOPOLYSACCHARIDE EXPORT SYSTEM PROTEIN LPTC"/>
    <property type="match status" value="1"/>
</dbReference>
<keyword evidence="4" id="KW-1133">Transmembrane helix</keyword>
<dbReference type="GO" id="GO:0005886">
    <property type="term" value="C:plasma membrane"/>
    <property type="evidence" value="ECO:0007669"/>
    <property type="project" value="InterPro"/>
</dbReference>
<dbReference type="InterPro" id="IPR052363">
    <property type="entry name" value="LPS_export_LptC"/>
</dbReference>
<dbReference type="RefSeq" id="WP_070079384.1">
    <property type="nucleotide sequence ID" value="NZ_CP017415.1"/>
</dbReference>
<keyword evidence="3" id="KW-0812">Transmembrane</keyword>
<evidence type="ECO:0000256" key="1">
    <source>
        <dbReference type="ARBA" id="ARBA00022475"/>
    </source>
</evidence>
<dbReference type="KEGG" id="aprs:BI364_14725"/>
<evidence type="ECO:0000313" key="6">
    <source>
        <dbReference type="EMBL" id="AOU99031.1"/>
    </source>
</evidence>
<dbReference type="GO" id="GO:0017089">
    <property type="term" value="F:glycolipid transfer activity"/>
    <property type="evidence" value="ECO:0007669"/>
    <property type="project" value="TreeGrafter"/>
</dbReference>
<evidence type="ECO:0000256" key="5">
    <source>
        <dbReference type="ARBA" id="ARBA00023136"/>
    </source>
</evidence>